<organism evidence="1 2">
    <name type="scientific">Portunus trituberculatus</name>
    <name type="common">Swimming crab</name>
    <name type="synonym">Neptunus trituberculatus</name>
    <dbReference type="NCBI Taxonomy" id="210409"/>
    <lineage>
        <taxon>Eukaryota</taxon>
        <taxon>Metazoa</taxon>
        <taxon>Ecdysozoa</taxon>
        <taxon>Arthropoda</taxon>
        <taxon>Crustacea</taxon>
        <taxon>Multicrustacea</taxon>
        <taxon>Malacostraca</taxon>
        <taxon>Eumalacostraca</taxon>
        <taxon>Eucarida</taxon>
        <taxon>Decapoda</taxon>
        <taxon>Pleocyemata</taxon>
        <taxon>Brachyura</taxon>
        <taxon>Eubrachyura</taxon>
        <taxon>Portunoidea</taxon>
        <taxon>Portunidae</taxon>
        <taxon>Portuninae</taxon>
        <taxon>Portunus</taxon>
    </lineage>
</organism>
<reference evidence="1 2" key="1">
    <citation type="submission" date="2019-05" db="EMBL/GenBank/DDBJ databases">
        <title>Another draft genome of Portunus trituberculatus and its Hox gene families provides insights of decapod evolution.</title>
        <authorList>
            <person name="Jeong J.-H."/>
            <person name="Song I."/>
            <person name="Kim S."/>
            <person name="Choi T."/>
            <person name="Kim D."/>
            <person name="Ryu S."/>
            <person name="Kim W."/>
        </authorList>
    </citation>
    <scope>NUCLEOTIDE SEQUENCE [LARGE SCALE GENOMIC DNA]</scope>
    <source>
        <tissue evidence="1">Muscle</tissue>
    </source>
</reference>
<dbReference type="EMBL" id="VSRR010002738">
    <property type="protein sequence ID" value="MPC32993.1"/>
    <property type="molecule type" value="Genomic_DNA"/>
</dbReference>
<comment type="caution">
    <text evidence="1">The sequence shown here is derived from an EMBL/GenBank/DDBJ whole genome shotgun (WGS) entry which is preliminary data.</text>
</comment>
<proteinExistence type="predicted"/>
<accession>A0A5B7EIV7</accession>
<dbReference type="AlphaFoldDB" id="A0A5B7EIV7"/>
<dbReference type="Proteomes" id="UP000324222">
    <property type="component" value="Unassembled WGS sequence"/>
</dbReference>
<evidence type="ECO:0000313" key="2">
    <source>
        <dbReference type="Proteomes" id="UP000324222"/>
    </source>
</evidence>
<name>A0A5B7EIV7_PORTR</name>
<sequence>MAPNQGRQCCAFTPTTSWELMNLSPGKFSSYLTSWTLLRKHTNGLPSFTMHSAGTSPSTSLAYTVHLSNFIMLFKIRLQMSES</sequence>
<gene>
    <name evidence="1" type="ORF">E2C01_026331</name>
</gene>
<protein>
    <submittedName>
        <fullName evidence="1">Uncharacterized protein</fullName>
    </submittedName>
</protein>
<keyword evidence="2" id="KW-1185">Reference proteome</keyword>
<evidence type="ECO:0000313" key="1">
    <source>
        <dbReference type="EMBL" id="MPC32993.1"/>
    </source>
</evidence>